<evidence type="ECO:0000313" key="10">
    <source>
        <dbReference type="Proteomes" id="UP000647416"/>
    </source>
</evidence>
<dbReference type="InterPro" id="IPR014746">
    <property type="entry name" value="Gln_synth/guanido_kin_cat_dom"/>
</dbReference>
<dbReference type="InterPro" id="IPR008147">
    <property type="entry name" value="Gln_synt_N"/>
</dbReference>
<keyword evidence="2" id="KW-0436">Ligase</keyword>
<dbReference type="GO" id="GO:0004356">
    <property type="term" value="F:glutamine synthetase activity"/>
    <property type="evidence" value="ECO:0007669"/>
    <property type="project" value="InterPro"/>
</dbReference>
<dbReference type="SMART" id="SM01230">
    <property type="entry name" value="Gln-synt_C"/>
    <property type="match status" value="1"/>
</dbReference>
<evidence type="ECO:0000256" key="3">
    <source>
        <dbReference type="ARBA" id="ARBA00022741"/>
    </source>
</evidence>
<keyword evidence="10" id="KW-1185">Reference proteome</keyword>
<sequence>MYTYSYEDVLEFINDEDVKFIRLAFCDIFGNQKNISIMPDSLKRAFEDGISFDASAVLGFNCGIKSDLLLFPIPSTINILPWRPSQGKVVRMFCDIKYPDGTPFENDSRHILKKAAEYAKSKGITVNFGSEFEFYLFKTDDDGEPTGIPFDTAGYMDVAPEDKGENIRREICLTLLEMGILPESSHHEEGPGQNEIDFRYSDAMSAADNAMNFITVVKAAAAHNGLYASFMPKPIKGKSGNGMHINISVKCTDGKDRNAPFMAGIMEHISEITMFLNPCETSYERFGELKAPKYITWSHENRSQLIRIPAAKGDFERIELRSPDPMANPYLAYALIIYAGIDGIDNNMQPPYPANINLYQADADALKNYRTLPQNFAEAYAEAKNSAFVAKYLPEGFADLFAQSHIK</sequence>
<dbReference type="PROSITE" id="PS51986">
    <property type="entry name" value="GS_BETA_GRASP"/>
    <property type="match status" value="1"/>
</dbReference>
<evidence type="ECO:0000256" key="2">
    <source>
        <dbReference type="ARBA" id="ARBA00022598"/>
    </source>
</evidence>
<proteinExistence type="inferred from homology"/>
<dbReference type="SUPFAM" id="SSF55931">
    <property type="entry name" value="Glutamine synthetase/guanido kinase"/>
    <property type="match status" value="1"/>
</dbReference>
<dbReference type="PROSITE" id="PS51987">
    <property type="entry name" value="GS_CATALYTIC"/>
    <property type="match status" value="1"/>
</dbReference>
<accession>A0A926F7D0</accession>
<dbReference type="RefSeq" id="WP_178347205.1">
    <property type="nucleotide sequence ID" value="NZ_JACRTE010000003.1"/>
</dbReference>
<dbReference type="Pfam" id="PF00120">
    <property type="entry name" value="Gln-synt_C"/>
    <property type="match status" value="1"/>
</dbReference>
<evidence type="ECO:0000259" key="7">
    <source>
        <dbReference type="PROSITE" id="PS51986"/>
    </source>
</evidence>
<name>A0A926F7D0_9FIRM</name>
<reference evidence="9" key="1">
    <citation type="submission" date="2020-08" db="EMBL/GenBank/DDBJ databases">
        <title>Genome public.</title>
        <authorList>
            <person name="Liu C."/>
            <person name="Sun Q."/>
        </authorList>
    </citation>
    <scope>NUCLEOTIDE SEQUENCE</scope>
    <source>
        <strain evidence="9">NSJ-50</strain>
    </source>
</reference>
<keyword evidence="3" id="KW-0547">Nucleotide-binding</keyword>
<dbReference type="PANTHER" id="PTHR43785">
    <property type="entry name" value="GAMMA-GLUTAMYLPUTRESCINE SYNTHETASE"/>
    <property type="match status" value="1"/>
</dbReference>
<dbReference type="Gene3D" id="3.30.590.10">
    <property type="entry name" value="Glutamine synthetase/guanido kinase, catalytic domain"/>
    <property type="match status" value="1"/>
</dbReference>
<evidence type="ECO:0000313" key="9">
    <source>
        <dbReference type="EMBL" id="MBC8596066.1"/>
    </source>
</evidence>
<evidence type="ECO:0000259" key="8">
    <source>
        <dbReference type="PROSITE" id="PS51987"/>
    </source>
</evidence>
<dbReference type="SUPFAM" id="SSF54368">
    <property type="entry name" value="Glutamine synthetase, N-terminal domain"/>
    <property type="match status" value="1"/>
</dbReference>
<evidence type="ECO:0000256" key="4">
    <source>
        <dbReference type="ARBA" id="ARBA00022840"/>
    </source>
</evidence>
<dbReference type="Pfam" id="PF03951">
    <property type="entry name" value="Gln-synt_N"/>
    <property type="match status" value="1"/>
</dbReference>
<dbReference type="AlphaFoldDB" id="A0A926F7D0"/>
<dbReference type="InterPro" id="IPR036651">
    <property type="entry name" value="Gln_synt_N_sf"/>
</dbReference>
<evidence type="ECO:0000256" key="6">
    <source>
        <dbReference type="RuleBase" id="RU000384"/>
    </source>
</evidence>
<dbReference type="EMBL" id="JACRTE010000003">
    <property type="protein sequence ID" value="MBC8596066.1"/>
    <property type="molecule type" value="Genomic_DNA"/>
</dbReference>
<evidence type="ECO:0000256" key="1">
    <source>
        <dbReference type="ARBA" id="ARBA00009897"/>
    </source>
</evidence>
<dbReference type="GO" id="GO:0005524">
    <property type="term" value="F:ATP binding"/>
    <property type="evidence" value="ECO:0007669"/>
    <property type="project" value="UniProtKB-KW"/>
</dbReference>
<feature type="domain" description="GS beta-grasp" evidence="7">
    <location>
        <begin position="16"/>
        <end position="101"/>
    </location>
</feature>
<dbReference type="PANTHER" id="PTHR43785:SF12">
    <property type="entry name" value="TYPE-1 GLUTAMINE SYNTHETASE 2"/>
    <property type="match status" value="1"/>
</dbReference>
<feature type="domain" description="GS catalytic" evidence="8">
    <location>
        <begin position="108"/>
        <end position="407"/>
    </location>
</feature>
<gene>
    <name evidence="9" type="ORF">H8706_04180</name>
</gene>
<comment type="caution">
    <text evidence="9">The sequence shown here is derived from an EMBL/GenBank/DDBJ whole genome shotgun (WGS) entry which is preliminary data.</text>
</comment>
<evidence type="ECO:0000256" key="5">
    <source>
        <dbReference type="PROSITE-ProRule" id="PRU01330"/>
    </source>
</evidence>
<dbReference type="InterPro" id="IPR008146">
    <property type="entry name" value="Gln_synth_cat_dom"/>
</dbReference>
<keyword evidence="4" id="KW-0067">ATP-binding</keyword>
<organism evidence="9 10">
    <name type="scientific">Qingrenia yutianensis</name>
    <dbReference type="NCBI Taxonomy" id="2763676"/>
    <lineage>
        <taxon>Bacteria</taxon>
        <taxon>Bacillati</taxon>
        <taxon>Bacillota</taxon>
        <taxon>Clostridia</taxon>
        <taxon>Eubacteriales</taxon>
        <taxon>Oscillospiraceae</taxon>
        <taxon>Qingrenia</taxon>
    </lineage>
</organism>
<protein>
    <submittedName>
        <fullName evidence="9">Glutamine synthetase</fullName>
    </submittedName>
</protein>
<dbReference type="GO" id="GO:0006542">
    <property type="term" value="P:glutamine biosynthetic process"/>
    <property type="evidence" value="ECO:0007669"/>
    <property type="project" value="InterPro"/>
</dbReference>
<comment type="similarity">
    <text evidence="1 5 6">Belongs to the glutamine synthetase family.</text>
</comment>
<dbReference type="Proteomes" id="UP000647416">
    <property type="component" value="Unassembled WGS sequence"/>
</dbReference>
<dbReference type="Gene3D" id="3.10.20.70">
    <property type="entry name" value="Glutamine synthetase, N-terminal domain"/>
    <property type="match status" value="1"/>
</dbReference>